<dbReference type="Gene3D" id="3.40.50.300">
    <property type="entry name" value="P-loop containing nucleotide triphosphate hydrolases"/>
    <property type="match status" value="1"/>
</dbReference>
<evidence type="ECO:0000256" key="14">
    <source>
        <dbReference type="ARBA" id="ARBA00023180"/>
    </source>
</evidence>
<dbReference type="GO" id="GO:0019213">
    <property type="term" value="F:deacetylase activity"/>
    <property type="evidence" value="ECO:0007669"/>
    <property type="project" value="TreeGrafter"/>
</dbReference>
<evidence type="ECO:0000313" key="24">
    <source>
        <dbReference type="Proteomes" id="UP000271974"/>
    </source>
</evidence>
<evidence type="ECO:0000256" key="6">
    <source>
        <dbReference type="ARBA" id="ARBA00022679"/>
    </source>
</evidence>
<dbReference type="UniPathway" id="UPA00756"/>
<dbReference type="InterPro" id="IPR056793">
    <property type="entry name" value="HSNSD_N"/>
</dbReference>
<dbReference type="Pfam" id="PF00685">
    <property type="entry name" value="Sulfotransfer_1"/>
    <property type="match status" value="1"/>
</dbReference>
<dbReference type="EMBL" id="RQTK01000080">
    <property type="protein sequence ID" value="RUS88532.1"/>
    <property type="molecule type" value="Genomic_DNA"/>
</dbReference>
<dbReference type="InterPro" id="IPR027417">
    <property type="entry name" value="P-loop_NTPase"/>
</dbReference>
<reference evidence="23 24" key="1">
    <citation type="submission" date="2019-01" db="EMBL/GenBank/DDBJ databases">
        <title>A draft genome assembly of the solar-powered sea slug Elysia chlorotica.</title>
        <authorList>
            <person name="Cai H."/>
            <person name="Li Q."/>
            <person name="Fang X."/>
            <person name="Li J."/>
            <person name="Curtis N.E."/>
            <person name="Altenburger A."/>
            <person name="Shibata T."/>
            <person name="Feng M."/>
            <person name="Maeda T."/>
            <person name="Schwartz J.A."/>
            <person name="Shigenobu S."/>
            <person name="Lundholm N."/>
            <person name="Nishiyama T."/>
            <person name="Yang H."/>
            <person name="Hasebe M."/>
            <person name="Li S."/>
            <person name="Pierce S.K."/>
            <person name="Wang J."/>
        </authorList>
    </citation>
    <scope>NUCLEOTIDE SEQUENCE [LARGE SCALE GENOMIC DNA]</scope>
    <source>
        <strain evidence="23">EC2010</strain>
        <tissue evidence="23">Whole organism of an adult</tissue>
    </source>
</reference>
<feature type="disulfide bond" evidence="18">
    <location>
        <begin position="824"/>
        <end position="834"/>
    </location>
</feature>
<feature type="active site" description="For sulfotransferase activity" evidence="16">
    <location>
        <position position="620"/>
    </location>
</feature>
<protein>
    <recommendedName>
        <fullName evidence="5">[heparan sulfate]-glucosamine N-sulfotransferase</fullName>
        <ecNumber evidence="5">2.8.2.8</ecNumber>
    </recommendedName>
</protein>
<evidence type="ECO:0000256" key="3">
    <source>
        <dbReference type="ARBA" id="ARBA00005093"/>
    </source>
</evidence>
<evidence type="ECO:0000256" key="7">
    <source>
        <dbReference type="ARBA" id="ARBA00022692"/>
    </source>
</evidence>
<dbReference type="InterPro" id="IPR000863">
    <property type="entry name" value="Sulfotransferase_dom"/>
</dbReference>
<dbReference type="GO" id="GO:0015012">
    <property type="term" value="P:heparan sulfate proteoglycan biosynthetic process"/>
    <property type="evidence" value="ECO:0007669"/>
    <property type="project" value="UniProtKB-UniPathway"/>
</dbReference>
<evidence type="ECO:0000256" key="8">
    <source>
        <dbReference type="ARBA" id="ARBA00022801"/>
    </source>
</evidence>
<feature type="domain" description="Heparan sulfate-N-deacetylase N-terminal" evidence="22">
    <location>
        <begin position="93"/>
        <end position="308"/>
    </location>
</feature>
<sequence length="892" mass="104235">MLKRELIRFFGSLTRWFSFKHRSLLRTLLLILALSVVTSFYFVYYVMQPPRLSQKAQPPVPHIRCLSDPDLVNPELQAPGKHKSSERLQLAHRALLVVEAPNSRNGRKLKHFLNSLRIEVKVVSKSKTIPSLSNKKSARYAVIVFENYNSYLKLDSWNRQLIDKYCRDYHVGIVGFIRPPREDGTHVSHIDGYHLTLQYRLELEDMKLNFDSYVWRVLKPGEVWKGFLPGKWSVFHSNHSTYQNLAYSRLSSRYLEFGVSEDSHLKGFKFVTAVMDKGEIDGIPKILFGYDLNFWLHTVMMMDTLSYLSFGKLELSLDRYIQVDVDDIFVGKEGIRMTVDDVEALVSTQDRLQKDVDGFLFNLGYSGGFYLSGNDEEDEGDKKLLDYRNKFRWFSHMWKHEQPHKFSVEYVENSMRLNKAFAEEHKILVYGQYTVAPHHSGVYPVHEPMYKLWKEVWGVKTTSTEEYPKLMPAWQRRGFIHSGVMVLPRQTCGLFTSTIFTSDYQGGLQGLDVAIQGGETFQTILTNPISIFMTHLSNYGNDRLALYMLESLVSFLKCWTNFKLLSLPPVELGFKYFEMFPQEKEPIWTNPCDYYRHKELWPVNKTCDRLPNFIIVGPQKTGTTALYSFLNRHSSVKSNKPSPKSFEEIQFFNTNNYYLGLDWYMDFFPQRSKPNETLLFEKSANYFDSEVVPKRVAALVPRAKIVIILMNPIKRAHSWYYHMRYHKDPTALNTSFHDVITANEYAPAKVKRLQMRCLSPGLYAQHLVRWLDYFPAKQIHIIHSDELKNDPVSVMESLQKFLHVEPLINYARYLRYDPGKGFYCVVQDSGQMECLGKSKGHRYPPMDKATERYLRRYYKKNNTNLSKLLSSFNTEVPEWLRQDLKEIPAGKS</sequence>
<organism evidence="23 24">
    <name type="scientific">Elysia chlorotica</name>
    <name type="common">Eastern emerald elysia</name>
    <name type="synonym">Sea slug</name>
    <dbReference type="NCBI Taxonomy" id="188477"/>
    <lineage>
        <taxon>Eukaryota</taxon>
        <taxon>Metazoa</taxon>
        <taxon>Spiralia</taxon>
        <taxon>Lophotrochozoa</taxon>
        <taxon>Mollusca</taxon>
        <taxon>Gastropoda</taxon>
        <taxon>Heterobranchia</taxon>
        <taxon>Euthyneura</taxon>
        <taxon>Panpulmonata</taxon>
        <taxon>Sacoglossa</taxon>
        <taxon>Placobranchoidea</taxon>
        <taxon>Plakobranchidae</taxon>
        <taxon>Elysia</taxon>
    </lineage>
</organism>
<dbReference type="PANTHER" id="PTHR10605">
    <property type="entry name" value="HEPARAN SULFATE SULFOTRANSFERASE"/>
    <property type="match status" value="1"/>
</dbReference>
<keyword evidence="14" id="KW-0325">Glycoprotein</keyword>
<comment type="subcellular location">
    <subcellularLocation>
        <location evidence="1">Golgi apparatus membrane</location>
        <topology evidence="1">Single-pass type II membrane protein</topology>
    </subcellularLocation>
</comment>
<dbReference type="UniPathway" id="UPA00862"/>
<keyword evidence="12 19" id="KW-0472">Membrane</keyword>
<dbReference type="AlphaFoldDB" id="A0A433U3X6"/>
<dbReference type="InterPro" id="IPR021930">
    <property type="entry name" value="Heparan_SO4_deacetylase_dom"/>
</dbReference>
<keyword evidence="11" id="KW-0333">Golgi apparatus</keyword>
<evidence type="ECO:0000256" key="10">
    <source>
        <dbReference type="ARBA" id="ARBA00022989"/>
    </source>
</evidence>
<comment type="pathway">
    <text evidence="2">Glycan metabolism; heparin biosynthesis.</text>
</comment>
<evidence type="ECO:0000256" key="13">
    <source>
        <dbReference type="ARBA" id="ARBA00023157"/>
    </source>
</evidence>
<dbReference type="SUPFAM" id="SSF52540">
    <property type="entry name" value="P-loop containing nucleoside triphosphate hydrolases"/>
    <property type="match status" value="1"/>
</dbReference>
<evidence type="ECO:0000256" key="19">
    <source>
        <dbReference type="SAM" id="Phobius"/>
    </source>
</evidence>
<evidence type="ECO:0000256" key="9">
    <source>
        <dbReference type="ARBA" id="ARBA00022968"/>
    </source>
</evidence>
<evidence type="ECO:0000256" key="11">
    <source>
        <dbReference type="ARBA" id="ARBA00023034"/>
    </source>
</evidence>
<feature type="domain" description="Sulfotransferase" evidence="20">
    <location>
        <begin position="611"/>
        <end position="860"/>
    </location>
</feature>
<evidence type="ECO:0000256" key="15">
    <source>
        <dbReference type="ARBA" id="ARBA00023268"/>
    </source>
</evidence>
<evidence type="ECO:0000259" key="21">
    <source>
        <dbReference type="Pfam" id="PF12062"/>
    </source>
</evidence>
<comment type="pathway">
    <text evidence="3">Glycan metabolism; heparan sulfate biosynthesis.</text>
</comment>
<dbReference type="OrthoDB" id="8958249at2759"/>
<accession>A0A433U3X6</accession>
<evidence type="ECO:0000256" key="2">
    <source>
        <dbReference type="ARBA" id="ARBA00004841"/>
    </source>
</evidence>
<keyword evidence="7 19" id="KW-0812">Transmembrane</keyword>
<comment type="similarity">
    <text evidence="4">Belongs to the sulfotransferase 1 family. NDST subfamily.</text>
</comment>
<evidence type="ECO:0000313" key="23">
    <source>
        <dbReference type="EMBL" id="RUS88532.1"/>
    </source>
</evidence>
<keyword evidence="8" id="KW-0378">Hydrolase</keyword>
<evidence type="ECO:0000259" key="20">
    <source>
        <dbReference type="Pfam" id="PF00685"/>
    </source>
</evidence>
<evidence type="ECO:0000256" key="18">
    <source>
        <dbReference type="PIRSR" id="PIRSR637359-3"/>
    </source>
</evidence>
<feature type="binding site" evidence="17">
    <location>
        <position position="823"/>
    </location>
    <ligand>
        <name>3'-phosphoadenylyl sulfate</name>
        <dbReference type="ChEBI" id="CHEBI:58339"/>
    </ligand>
</feature>
<keyword evidence="13 18" id="KW-1015">Disulfide bond</keyword>
<evidence type="ECO:0000256" key="5">
    <source>
        <dbReference type="ARBA" id="ARBA00012979"/>
    </source>
</evidence>
<gene>
    <name evidence="23" type="ORF">EGW08_003708</name>
</gene>
<dbReference type="STRING" id="188477.A0A433U3X6"/>
<comment type="caution">
    <text evidence="23">The sequence shown here is derived from an EMBL/GenBank/DDBJ whole genome shotgun (WGS) entry which is preliminary data.</text>
</comment>
<keyword evidence="9" id="KW-0735">Signal-anchor</keyword>
<dbReference type="InterPro" id="IPR037359">
    <property type="entry name" value="NST/OST"/>
</dbReference>
<proteinExistence type="inferred from homology"/>
<dbReference type="GO" id="GO:0000139">
    <property type="term" value="C:Golgi membrane"/>
    <property type="evidence" value="ECO:0007669"/>
    <property type="project" value="UniProtKB-SubCell"/>
</dbReference>
<feature type="binding site" evidence="17">
    <location>
        <position position="718"/>
    </location>
    <ligand>
        <name>3'-phosphoadenylyl sulfate</name>
        <dbReference type="ChEBI" id="CHEBI:58339"/>
    </ligand>
</feature>
<dbReference type="GO" id="GO:0016787">
    <property type="term" value="F:hydrolase activity"/>
    <property type="evidence" value="ECO:0007669"/>
    <property type="project" value="UniProtKB-KW"/>
</dbReference>
<dbReference type="GO" id="GO:0015016">
    <property type="term" value="F:heparan sulfate N-sulfotransferase activity"/>
    <property type="evidence" value="ECO:0007669"/>
    <property type="project" value="UniProtKB-EC"/>
</dbReference>
<keyword evidence="6" id="KW-0808">Transferase</keyword>
<dbReference type="Pfam" id="PF12062">
    <property type="entry name" value="HSNSD-CE"/>
    <property type="match status" value="1"/>
</dbReference>
<dbReference type="Pfam" id="PF25119">
    <property type="entry name" value="HSNSD_N"/>
    <property type="match status" value="1"/>
</dbReference>
<keyword evidence="15" id="KW-0511">Multifunctional enzyme</keyword>
<dbReference type="Proteomes" id="UP000271974">
    <property type="component" value="Unassembled WGS sequence"/>
</dbReference>
<evidence type="ECO:0000259" key="22">
    <source>
        <dbReference type="Pfam" id="PF25119"/>
    </source>
</evidence>
<keyword evidence="10 19" id="KW-1133">Transmembrane helix</keyword>
<evidence type="ECO:0000256" key="17">
    <source>
        <dbReference type="PIRSR" id="PIRSR637359-2"/>
    </source>
</evidence>
<keyword evidence="24" id="KW-1185">Reference proteome</keyword>
<feature type="binding site" evidence="17">
    <location>
        <begin position="839"/>
        <end position="843"/>
    </location>
    <ligand>
        <name>3'-phosphoadenylyl sulfate</name>
        <dbReference type="ChEBI" id="CHEBI:58339"/>
    </ligand>
</feature>
<evidence type="ECO:0000256" key="1">
    <source>
        <dbReference type="ARBA" id="ARBA00004323"/>
    </source>
</evidence>
<evidence type="ECO:0000256" key="12">
    <source>
        <dbReference type="ARBA" id="ARBA00023136"/>
    </source>
</evidence>
<name>A0A433U3X6_ELYCH</name>
<feature type="domain" description="Heparan sulphate-N-deacetylase deacetylase" evidence="21">
    <location>
        <begin position="318"/>
        <end position="521"/>
    </location>
</feature>
<dbReference type="GO" id="GO:0030210">
    <property type="term" value="P:heparin proteoglycan biosynthetic process"/>
    <property type="evidence" value="ECO:0007669"/>
    <property type="project" value="UniProtKB-UniPathway"/>
</dbReference>
<evidence type="ECO:0000256" key="16">
    <source>
        <dbReference type="PIRSR" id="PIRSR637359-1"/>
    </source>
</evidence>
<dbReference type="EC" id="2.8.2.8" evidence="5"/>
<evidence type="ECO:0000256" key="4">
    <source>
        <dbReference type="ARBA" id="ARBA00010420"/>
    </source>
</evidence>
<dbReference type="PANTHER" id="PTHR10605:SF56">
    <property type="entry name" value="BIFUNCTIONAL HEPARAN SULFATE N-DEACETYLASE_N-SULFOTRANSFERASE"/>
    <property type="match status" value="1"/>
</dbReference>
<feature type="transmembrane region" description="Helical" evidence="19">
    <location>
        <begin position="24"/>
        <end position="47"/>
    </location>
</feature>